<feature type="domain" description="ABC transporter" evidence="4">
    <location>
        <begin position="18"/>
        <end position="291"/>
    </location>
</feature>
<feature type="non-terminal residue" evidence="5">
    <location>
        <position position="1"/>
    </location>
</feature>
<dbReference type="Proteomes" id="UP000076532">
    <property type="component" value="Unassembled WGS sequence"/>
</dbReference>
<protein>
    <submittedName>
        <fullName evidence="5">Multidrug resistance-associated ABC transporter</fullName>
    </submittedName>
</protein>
<dbReference type="PANTHER" id="PTHR24223">
    <property type="entry name" value="ATP-BINDING CASSETTE SUB-FAMILY C"/>
    <property type="match status" value="1"/>
</dbReference>
<organism evidence="5 6">
    <name type="scientific">Athelia psychrophila</name>
    <dbReference type="NCBI Taxonomy" id="1759441"/>
    <lineage>
        <taxon>Eukaryota</taxon>
        <taxon>Fungi</taxon>
        <taxon>Dikarya</taxon>
        <taxon>Basidiomycota</taxon>
        <taxon>Agaricomycotina</taxon>
        <taxon>Agaricomycetes</taxon>
        <taxon>Agaricomycetidae</taxon>
        <taxon>Atheliales</taxon>
        <taxon>Atheliaceae</taxon>
        <taxon>Athelia</taxon>
    </lineage>
</organism>
<dbReference type="STRING" id="436010.A0A166J8F2"/>
<name>A0A166J8F2_9AGAM</name>
<dbReference type="Gene3D" id="3.40.50.300">
    <property type="entry name" value="P-loop containing nucleotide triphosphate hydrolases"/>
    <property type="match status" value="1"/>
</dbReference>
<dbReference type="GO" id="GO:0042626">
    <property type="term" value="F:ATPase-coupled transmembrane transporter activity"/>
    <property type="evidence" value="ECO:0007669"/>
    <property type="project" value="TreeGrafter"/>
</dbReference>
<sequence>ANRPPAYWPSSTTKDSLITVENLTIKYAPELPAVLHNVSFELKAKERIGLLGRTGSGKSTLAMSILRFIDPASGRILIDGIDISTIGVHDLRSRLTFIPQDATLFSGTLRDNLDPFGEHSDNDCLDVLYRVQMISESAAQSQRGSRQPSRAASPDGTEREGSVSTLSITSTGTDIDAKATVSLDTQVSAGGTNFSQGQRQLLAMARALLRRSAVIVLDEATSSIDFATDAKIQATIREEFNDSLLLTVPNRCPTATNNNPPTAWKKEKIAEFDTPLTLINKPDGIFRTMCMKSGTFGELEAAAQAKADRDNQKQRS</sequence>
<evidence type="ECO:0000313" key="5">
    <source>
        <dbReference type="EMBL" id="KZP20599.1"/>
    </source>
</evidence>
<accession>A0A166J8F2</accession>
<dbReference type="GO" id="GO:0016020">
    <property type="term" value="C:membrane"/>
    <property type="evidence" value="ECO:0007669"/>
    <property type="project" value="TreeGrafter"/>
</dbReference>
<dbReference type="PROSITE" id="PS00211">
    <property type="entry name" value="ABC_TRANSPORTER_1"/>
    <property type="match status" value="1"/>
</dbReference>
<dbReference type="Pfam" id="PF00005">
    <property type="entry name" value="ABC_tran"/>
    <property type="match status" value="1"/>
</dbReference>
<feature type="compositionally biased region" description="Polar residues" evidence="3">
    <location>
        <begin position="138"/>
        <end position="150"/>
    </location>
</feature>
<dbReference type="OrthoDB" id="6500128at2759"/>
<evidence type="ECO:0000313" key="6">
    <source>
        <dbReference type="Proteomes" id="UP000076532"/>
    </source>
</evidence>
<reference evidence="5 6" key="1">
    <citation type="journal article" date="2016" name="Mol. Biol. Evol.">
        <title>Comparative Genomics of Early-Diverging Mushroom-Forming Fungi Provides Insights into the Origins of Lignocellulose Decay Capabilities.</title>
        <authorList>
            <person name="Nagy L.G."/>
            <person name="Riley R."/>
            <person name="Tritt A."/>
            <person name="Adam C."/>
            <person name="Daum C."/>
            <person name="Floudas D."/>
            <person name="Sun H."/>
            <person name="Yadav J.S."/>
            <person name="Pangilinan J."/>
            <person name="Larsson K.H."/>
            <person name="Matsuura K."/>
            <person name="Barry K."/>
            <person name="Labutti K."/>
            <person name="Kuo R."/>
            <person name="Ohm R.A."/>
            <person name="Bhattacharya S.S."/>
            <person name="Shirouzu T."/>
            <person name="Yoshinaga Y."/>
            <person name="Martin F.M."/>
            <person name="Grigoriev I.V."/>
            <person name="Hibbett D.S."/>
        </authorList>
    </citation>
    <scope>NUCLEOTIDE SEQUENCE [LARGE SCALE GENOMIC DNA]</scope>
    <source>
        <strain evidence="5 6">CBS 109695</strain>
    </source>
</reference>
<dbReference type="SUPFAM" id="SSF52540">
    <property type="entry name" value="P-loop containing nucleoside triphosphate hydrolases"/>
    <property type="match status" value="1"/>
</dbReference>
<dbReference type="InterPro" id="IPR017871">
    <property type="entry name" value="ABC_transporter-like_CS"/>
</dbReference>
<dbReference type="GO" id="GO:0016887">
    <property type="term" value="F:ATP hydrolysis activity"/>
    <property type="evidence" value="ECO:0007669"/>
    <property type="project" value="InterPro"/>
</dbReference>
<dbReference type="SMART" id="SM00382">
    <property type="entry name" value="AAA"/>
    <property type="match status" value="1"/>
</dbReference>
<dbReference type="GO" id="GO:0005524">
    <property type="term" value="F:ATP binding"/>
    <property type="evidence" value="ECO:0007669"/>
    <property type="project" value="UniProtKB-KW"/>
</dbReference>
<gene>
    <name evidence="5" type="ORF">FIBSPDRAFT_742090</name>
</gene>
<keyword evidence="6" id="KW-1185">Reference proteome</keyword>
<proteinExistence type="predicted"/>
<keyword evidence="1" id="KW-0547">Nucleotide-binding</keyword>
<dbReference type="EMBL" id="KV417554">
    <property type="protein sequence ID" value="KZP20599.1"/>
    <property type="molecule type" value="Genomic_DNA"/>
</dbReference>
<evidence type="ECO:0000256" key="3">
    <source>
        <dbReference type="SAM" id="MobiDB-lite"/>
    </source>
</evidence>
<dbReference type="PANTHER" id="PTHR24223:SF415">
    <property type="entry name" value="FI20190P1"/>
    <property type="match status" value="1"/>
</dbReference>
<dbReference type="InterPro" id="IPR027417">
    <property type="entry name" value="P-loop_NTPase"/>
</dbReference>
<dbReference type="AlphaFoldDB" id="A0A166J8F2"/>
<dbReference type="PROSITE" id="PS50893">
    <property type="entry name" value="ABC_TRANSPORTER_2"/>
    <property type="match status" value="1"/>
</dbReference>
<dbReference type="InterPro" id="IPR003439">
    <property type="entry name" value="ABC_transporter-like_ATP-bd"/>
</dbReference>
<dbReference type="InterPro" id="IPR050173">
    <property type="entry name" value="ABC_transporter_C-like"/>
</dbReference>
<keyword evidence="2" id="KW-0067">ATP-binding</keyword>
<evidence type="ECO:0000256" key="1">
    <source>
        <dbReference type="ARBA" id="ARBA00022741"/>
    </source>
</evidence>
<evidence type="ECO:0000259" key="4">
    <source>
        <dbReference type="PROSITE" id="PS50893"/>
    </source>
</evidence>
<feature type="region of interest" description="Disordered" evidence="3">
    <location>
        <begin position="138"/>
        <end position="166"/>
    </location>
</feature>
<dbReference type="CDD" id="cd03244">
    <property type="entry name" value="ABCC_MRP_domain2"/>
    <property type="match status" value="1"/>
</dbReference>
<evidence type="ECO:0000256" key="2">
    <source>
        <dbReference type="ARBA" id="ARBA00022840"/>
    </source>
</evidence>
<dbReference type="InterPro" id="IPR003593">
    <property type="entry name" value="AAA+_ATPase"/>
</dbReference>